<dbReference type="AlphaFoldDB" id="A0A3L7K7E8"/>
<protein>
    <submittedName>
        <fullName evidence="2">DUF3679 domain-containing protein</fullName>
    </submittedName>
</protein>
<keyword evidence="1" id="KW-0472">Membrane</keyword>
<evidence type="ECO:0000256" key="1">
    <source>
        <dbReference type="SAM" id="Phobius"/>
    </source>
</evidence>
<keyword evidence="1" id="KW-0812">Transmembrane</keyword>
<comment type="caution">
    <text evidence="2">The sequence shown here is derived from an EMBL/GenBank/DDBJ whole genome shotgun (WGS) entry which is preliminary data.</text>
</comment>
<name>A0A3L7K7E8_9BACI</name>
<reference evidence="2 3" key="1">
    <citation type="submission" date="2018-10" db="EMBL/GenBank/DDBJ databases">
        <title>Falsibacillus sp. genome draft.</title>
        <authorList>
            <person name="Shi S."/>
        </authorList>
    </citation>
    <scope>NUCLEOTIDE SEQUENCE [LARGE SCALE GENOMIC DNA]</scope>
    <source>
        <strain evidence="2 3">GY 10110</strain>
    </source>
</reference>
<sequence length="139" mass="15307">MCLQNIIGRLQKLIAINQHHHQSNKGLMNMRMFLLKCVLLVSLLFIAVLMGMEKANEGMQHLKGNGSGIEAPLTVKQKDNGEVQASVLGKDLSSSDIEGKRKKLEEMKTFNLFSAIGKTLADLITGLTEKLIDLVASFI</sequence>
<dbReference type="InterPro" id="IPR020534">
    <property type="entry name" value="Uncharacterised_YqxA"/>
</dbReference>
<dbReference type="Pfam" id="PF12438">
    <property type="entry name" value="DUF3679"/>
    <property type="match status" value="1"/>
</dbReference>
<evidence type="ECO:0000313" key="3">
    <source>
        <dbReference type="Proteomes" id="UP000276770"/>
    </source>
</evidence>
<gene>
    <name evidence="2" type="ORF">D9X91_01890</name>
</gene>
<keyword evidence="3" id="KW-1185">Reference proteome</keyword>
<feature type="transmembrane region" description="Helical" evidence="1">
    <location>
        <begin position="33"/>
        <end position="52"/>
    </location>
</feature>
<accession>A0A3L7K7E8</accession>
<keyword evidence="1" id="KW-1133">Transmembrane helix</keyword>
<dbReference type="EMBL" id="RCVZ01000001">
    <property type="protein sequence ID" value="RLQ98164.1"/>
    <property type="molecule type" value="Genomic_DNA"/>
</dbReference>
<dbReference type="Proteomes" id="UP000276770">
    <property type="component" value="Unassembled WGS sequence"/>
</dbReference>
<evidence type="ECO:0000313" key="2">
    <source>
        <dbReference type="EMBL" id="RLQ98164.1"/>
    </source>
</evidence>
<organism evidence="2 3">
    <name type="scientific">Falsibacillus albus</name>
    <dbReference type="NCBI Taxonomy" id="2478915"/>
    <lineage>
        <taxon>Bacteria</taxon>
        <taxon>Bacillati</taxon>
        <taxon>Bacillota</taxon>
        <taxon>Bacilli</taxon>
        <taxon>Bacillales</taxon>
        <taxon>Bacillaceae</taxon>
        <taxon>Falsibacillus</taxon>
    </lineage>
</organism>
<proteinExistence type="predicted"/>